<dbReference type="RefSeq" id="WP_205213729.1">
    <property type="nucleotide sequence ID" value="NZ_JAFFZP010000017.1"/>
</dbReference>
<comment type="caution">
    <text evidence="3">The sequence shown here is derived from an EMBL/GenBank/DDBJ whole genome shotgun (WGS) entry which is preliminary data.</text>
</comment>
<protein>
    <recommendedName>
        <fullName evidence="2">HD-GYP domain-containing protein</fullName>
    </recommendedName>
</protein>
<dbReference type="PROSITE" id="PS51832">
    <property type="entry name" value="HD_GYP"/>
    <property type="match status" value="1"/>
</dbReference>
<evidence type="ECO:0000313" key="3">
    <source>
        <dbReference type="EMBL" id="MBN0988046.1"/>
    </source>
</evidence>
<evidence type="ECO:0000256" key="1">
    <source>
        <dbReference type="SAM" id="Coils"/>
    </source>
</evidence>
<reference evidence="3 4" key="1">
    <citation type="submission" date="2021-02" db="EMBL/GenBank/DDBJ databases">
        <title>A novel species of genus Amphritea isolated from a fishpond in China.</title>
        <authorList>
            <person name="Lu H."/>
        </authorList>
    </citation>
    <scope>NUCLEOTIDE SEQUENCE [LARGE SCALE GENOMIC DNA]</scope>
    <source>
        <strain evidence="3 4">RP18W</strain>
    </source>
</reference>
<proteinExistence type="predicted"/>
<dbReference type="Proteomes" id="UP000760472">
    <property type="component" value="Unassembled WGS sequence"/>
</dbReference>
<dbReference type="InterPro" id="IPR037522">
    <property type="entry name" value="HD_GYP_dom"/>
</dbReference>
<feature type="coiled-coil region" evidence="1">
    <location>
        <begin position="164"/>
        <end position="191"/>
    </location>
</feature>
<organism evidence="3 4">
    <name type="scientific">Amphritea pacifica</name>
    <dbReference type="NCBI Taxonomy" id="2811233"/>
    <lineage>
        <taxon>Bacteria</taxon>
        <taxon>Pseudomonadati</taxon>
        <taxon>Pseudomonadota</taxon>
        <taxon>Gammaproteobacteria</taxon>
        <taxon>Oceanospirillales</taxon>
        <taxon>Oceanospirillaceae</taxon>
        <taxon>Amphritea</taxon>
    </lineage>
</organism>
<feature type="domain" description="HD-GYP" evidence="2">
    <location>
        <begin position="186"/>
        <end position="382"/>
    </location>
</feature>
<gene>
    <name evidence="3" type="ORF">JW498_11775</name>
</gene>
<dbReference type="EMBL" id="JAFFZP010000017">
    <property type="protein sequence ID" value="MBN0988046.1"/>
    <property type="molecule type" value="Genomic_DNA"/>
</dbReference>
<keyword evidence="4" id="KW-1185">Reference proteome</keyword>
<dbReference type="SUPFAM" id="SSF109604">
    <property type="entry name" value="HD-domain/PDEase-like"/>
    <property type="match status" value="1"/>
</dbReference>
<keyword evidence="1" id="KW-0175">Coiled coil</keyword>
<evidence type="ECO:0000259" key="2">
    <source>
        <dbReference type="PROSITE" id="PS51832"/>
    </source>
</evidence>
<dbReference type="PANTHER" id="PTHR45228">
    <property type="entry name" value="CYCLIC DI-GMP PHOSPHODIESTERASE TM_0186-RELATED"/>
    <property type="match status" value="1"/>
</dbReference>
<sequence length="439" mass="50473">MDMDETVILFIALDSDDVKQLESVLDTVLDSVPTALLVAGGMDQAISLIESQTVHIVVLDQRTDEPLAHSRLQQLMELNPQLEGFLLTVDCQYEPAGQVAADGLVHHYIQFPSDPQILGYRMRQALRVARLKQELLYLRRDLHRDFDTQRQRFILRQKKLVERVQADGEKISQSRKQLDEANQQLADGYRQMVRMFSNLTLRRMGQKVSGLNQRLNQMVSLLAEKCGLDEADKKHLIMAWMLRNVGKLSFSDHLLATPYLNLRPEEQREFQRHPDNAYTAMTIVRPLDRAATLVRQHKEYLDGSGYPLGLKSAQIEPAAQILTVLNDYTELTSGRYDHRQLSATETLAFMRNRAPERYNQDVVNALETVMNGLKPINDLYNDKRVSSMDLKPGMTLTRDLISHDGVLLLGHGEVLDQRTIDRIRDLEYNFSEYFHLFIE</sequence>
<dbReference type="Gene3D" id="1.10.3210.10">
    <property type="entry name" value="Hypothetical protein af1432"/>
    <property type="match status" value="1"/>
</dbReference>
<dbReference type="InterPro" id="IPR052020">
    <property type="entry name" value="Cyclic_di-GMP/3'3'-cGAMP_PDE"/>
</dbReference>
<accession>A0ABS2W8U3</accession>
<dbReference type="SUPFAM" id="SSF52172">
    <property type="entry name" value="CheY-like"/>
    <property type="match status" value="1"/>
</dbReference>
<evidence type="ECO:0000313" key="4">
    <source>
        <dbReference type="Proteomes" id="UP000760472"/>
    </source>
</evidence>
<dbReference type="Pfam" id="PF13487">
    <property type="entry name" value="HD_5"/>
    <property type="match status" value="1"/>
</dbReference>
<dbReference type="InterPro" id="IPR011006">
    <property type="entry name" value="CheY-like_superfamily"/>
</dbReference>
<name>A0ABS2W8U3_9GAMM</name>